<dbReference type="PANTHER" id="PTHR43308">
    <property type="entry name" value="OUTER MEMBRANE PROTEIN ALPHA-RELATED"/>
    <property type="match status" value="1"/>
</dbReference>
<feature type="domain" description="SLH" evidence="1">
    <location>
        <begin position="909"/>
        <end position="972"/>
    </location>
</feature>
<feature type="domain" description="SLH" evidence="1">
    <location>
        <begin position="975"/>
        <end position="1031"/>
    </location>
</feature>
<proteinExistence type="predicted"/>
<dbReference type="Pfam" id="PF18889">
    <property type="entry name" value="Beta_helix_3"/>
    <property type="match status" value="7"/>
</dbReference>
<evidence type="ECO:0000313" key="2">
    <source>
        <dbReference type="EMBL" id="VFU18642.1"/>
    </source>
</evidence>
<dbReference type="AlphaFoldDB" id="A0A485M8R9"/>
<organism evidence="2">
    <name type="scientific">anaerobic digester metagenome</name>
    <dbReference type="NCBI Taxonomy" id="1263854"/>
    <lineage>
        <taxon>unclassified sequences</taxon>
        <taxon>metagenomes</taxon>
        <taxon>ecological metagenomes</taxon>
    </lineage>
</organism>
<name>A0A485M8R9_9ZZZZ</name>
<accession>A0A485M8R9</accession>
<dbReference type="EMBL" id="CAADRN010000352">
    <property type="protein sequence ID" value="VFU18642.1"/>
    <property type="molecule type" value="Genomic_DNA"/>
</dbReference>
<reference evidence="2" key="1">
    <citation type="submission" date="2019-03" db="EMBL/GenBank/DDBJ databases">
        <authorList>
            <person name="Hao L."/>
        </authorList>
    </citation>
    <scope>NUCLEOTIDE SEQUENCE</scope>
</reference>
<dbReference type="InterPro" id="IPR051465">
    <property type="entry name" value="Cell_Envelope_Struct_Comp"/>
</dbReference>
<dbReference type="PANTHER" id="PTHR43308:SF1">
    <property type="entry name" value="OUTER MEMBRANE PROTEIN ALPHA"/>
    <property type="match status" value="1"/>
</dbReference>
<sequence>MMAKSKFLSWLVLLTMIFTFLPVMTPAVQAGAGGDSVCTAVYVDDGNIVIDKDGISVGGMYMGFGPDGYIITQRDSVRETVYTITVEENVDTNITLCGININTTTASPFAIKSNARVNLILEKGTNNILRSDDGSDVPETNGFAALQMAADSELVIDGQGTLTATGGDYCAAIGGGKGENGGTITIEGGIINAQGGYSGAGIGGGEGGDGGTITINGGTVEAVGGNRGGAGIGGGGIGYESTGSGGNGGTIIITNGNVTAVGAFWGAGIGGGYGNNGGTIHISGGEISVTGGSTAAGIGGGGASGGDSMVDLSGGDITISGGKVVATGGFHGAGIGGGGDNQSDLICGSGGRITIYSGDIIATGGPYGAGIGGGRRADGGEITITGGTVQAVGGGVTVAFLGEGVYVIRGGGGAGIGGGGTSQSILPGGPGGEITISGGTVTAIAGYYAAGIGGGRSAHGGDITLNGGTVTATGGTVGFKYDGTRNTGGGGAGIGGGGAYTPEHIGGSGGNVTVTNDPAITAIGNDGGEHIGKGYNGVDSGSLQDGAGNDLSYLLFKVTGRSGAAVSDASVTVNNHTHITNSDGLTGCVVPRGSEVTYSVTAAGYNQRGGSIAAVSISNDVSVTLSRIGSGGGGSSARGSKTSAPKLSVGDISVPYDENGNNVELNIDEATLGKILENSGSTVTFDLDSLPNAASVTVPASVFEALAESGKGSEFKLPAGTINIGPDALASIARQAEGNDISVSISTVDPAGLTPAQRQAAGTGTVYEVSVLSGGRNISDFNGGSLTLTLPYTLKEGETAEGVSIWYLDDDGNLTSISCTYDPYGGTVSCTLTHLSYYVVGYQAQGKDVWINPFTDVSEKDWFYESVAFTVQNGLFAGTSSTTFSPDDNMTRAMLVTVLWRLAGKPGGGQITFADVSGEMWYADAVAWASEKGIVSGYGSGLFGPQDPVTREQLAVIMYNYARSRGQEVSASSDLTSFTDGRKVSPWAKDAVEWAVAKKLITGKGDGSLEPGGMATRAQVATILLQYEKNK</sequence>
<dbReference type="Pfam" id="PF00395">
    <property type="entry name" value="SLH"/>
    <property type="match status" value="3"/>
</dbReference>
<gene>
    <name evidence="2" type="ORF">SCFA_510007</name>
</gene>
<protein>
    <recommendedName>
        <fullName evidence="1">SLH domain-containing protein</fullName>
    </recommendedName>
</protein>
<evidence type="ECO:0000259" key="1">
    <source>
        <dbReference type="PROSITE" id="PS51272"/>
    </source>
</evidence>
<feature type="domain" description="SLH" evidence="1">
    <location>
        <begin position="850"/>
        <end position="908"/>
    </location>
</feature>
<dbReference type="InterPro" id="IPR001119">
    <property type="entry name" value="SLH_dom"/>
</dbReference>
<dbReference type="PROSITE" id="PS51272">
    <property type="entry name" value="SLH"/>
    <property type="match status" value="3"/>
</dbReference>